<evidence type="ECO:0000259" key="2">
    <source>
        <dbReference type="Pfam" id="PF24355"/>
    </source>
</evidence>
<feature type="compositionally biased region" description="Polar residues" evidence="1">
    <location>
        <begin position="120"/>
        <end position="147"/>
    </location>
</feature>
<accession>A0A166YDZ1</accession>
<feature type="region of interest" description="Disordered" evidence="1">
    <location>
        <begin position="1"/>
        <end position="96"/>
    </location>
</feature>
<feature type="compositionally biased region" description="Basic and acidic residues" evidence="1">
    <location>
        <begin position="478"/>
        <end position="491"/>
    </location>
</feature>
<feature type="region of interest" description="Disordered" evidence="1">
    <location>
        <begin position="436"/>
        <end position="630"/>
    </location>
</feature>
<evidence type="ECO:0000313" key="4">
    <source>
        <dbReference type="Proteomes" id="UP000076552"/>
    </source>
</evidence>
<dbReference type="InterPro" id="IPR055936">
    <property type="entry name" value="DUF7514"/>
</dbReference>
<dbReference type="Proteomes" id="UP000076552">
    <property type="component" value="Unassembled WGS sequence"/>
</dbReference>
<evidence type="ECO:0000313" key="3">
    <source>
        <dbReference type="EMBL" id="KZL77546.1"/>
    </source>
</evidence>
<sequence length="630" mass="68699">MTAAPAEKAVRPRLNTTMNWSLPRDVAGHSSGPDEEISPLSPGRAAGGYRREGQKEGYGHGSLADGQHQQQQRHGSESLVMESLISRPRDSLGNLPPDVVEELKKMIKEEVAQVAQVVQLKNSEADTPTDTSRLSPLSSQNSVFTPSYPSPPPSVIDAMSSSKVSSPRDRSPEVTHAKSAPAQLNQAPASPSVPMPACQSTPPISPQQRAVHFRSRGPPVIHCQPRVNSEPESVSPTAPAAAAWVELSSVDKAWGMLFDSEGYSTQRLNSVLRGLANFMIAEFGHPDTLVVTPDKMLTLYTKYKVEPERFQYEDIFRSRSEDALERIEFLYQDLECQYHLVQAAPRSHPNVPGLTPVGFAKWIISNILAYPDPEARRLHAIMSALPINADGPLLNGKPERLPRQLSRHLFPASHDKKVRKILDEAVWDCLEDVAPPLPSIPRARPGPSQDLARVPEANTHARRPGGGPRRPAPVPHRRTYDRGSHRVEPHPARLPRANSDAGASLPRHRDLPPPPMGRHSIPRRQRSPAPTNRYSASLPAISQHHVASPSPLSQPTSAYDIRGSDANYGVCSGRGSDSRDRSPRSPGLSRRGGAGAGADRGPTWEEVYSRKGSSGGRVSSVDAEPHRSSR</sequence>
<feature type="domain" description="DUF7514" evidence="2">
    <location>
        <begin position="255"/>
        <end position="425"/>
    </location>
</feature>
<evidence type="ECO:0000256" key="1">
    <source>
        <dbReference type="SAM" id="MobiDB-lite"/>
    </source>
</evidence>
<feature type="compositionally biased region" description="Basic and acidic residues" evidence="1">
    <location>
        <begin position="166"/>
        <end position="176"/>
    </location>
</feature>
<feature type="compositionally biased region" description="Low complexity" evidence="1">
    <location>
        <begin position="610"/>
        <end position="621"/>
    </location>
</feature>
<comment type="caution">
    <text evidence="3">The sequence shown here is derived from an EMBL/GenBank/DDBJ whole genome shotgun (WGS) entry which is preliminary data.</text>
</comment>
<organism evidence="3 4">
    <name type="scientific">Colletotrichum tofieldiae</name>
    <dbReference type="NCBI Taxonomy" id="708197"/>
    <lineage>
        <taxon>Eukaryota</taxon>
        <taxon>Fungi</taxon>
        <taxon>Dikarya</taxon>
        <taxon>Ascomycota</taxon>
        <taxon>Pezizomycotina</taxon>
        <taxon>Sordariomycetes</taxon>
        <taxon>Hypocreomycetidae</taxon>
        <taxon>Glomerellales</taxon>
        <taxon>Glomerellaceae</taxon>
        <taxon>Colletotrichum</taxon>
        <taxon>Colletotrichum spaethianum species complex</taxon>
    </lineage>
</organism>
<keyword evidence="4" id="KW-1185">Reference proteome</keyword>
<name>A0A166YDZ1_9PEZI</name>
<dbReference type="Pfam" id="PF24355">
    <property type="entry name" value="DUF7514"/>
    <property type="match status" value="1"/>
</dbReference>
<feature type="region of interest" description="Disordered" evidence="1">
    <location>
        <begin position="120"/>
        <end position="205"/>
    </location>
</feature>
<feature type="compositionally biased region" description="Basic and acidic residues" evidence="1">
    <location>
        <begin position="49"/>
        <end position="58"/>
    </location>
</feature>
<dbReference type="EMBL" id="LFIV01000007">
    <property type="protein sequence ID" value="KZL77546.1"/>
    <property type="molecule type" value="Genomic_DNA"/>
</dbReference>
<proteinExistence type="predicted"/>
<dbReference type="AlphaFoldDB" id="A0A166YDZ1"/>
<dbReference type="STRING" id="708197.A0A166YDZ1"/>
<dbReference type="PANTHER" id="PTHR39611">
    <property type="entry name" value="HYDROXYPROLINE-RICH GLYCOPROTEIN DZ-HRGP-RELATED"/>
    <property type="match status" value="1"/>
</dbReference>
<protein>
    <submittedName>
        <fullName evidence="3">Hydroxyproline-rich glycoprotein DZ-HRGP</fullName>
    </submittedName>
</protein>
<dbReference type="PANTHER" id="PTHR39611:SF1">
    <property type="entry name" value="HYDROXYPROLINE-RICH GLYCOPROTEIN DZ-HRGP"/>
    <property type="match status" value="1"/>
</dbReference>
<reference evidence="3 4" key="1">
    <citation type="submission" date="2015-06" db="EMBL/GenBank/DDBJ databases">
        <title>Survival trade-offs in plant roots during colonization by closely related pathogenic and mutualistic fungi.</title>
        <authorList>
            <person name="Hacquard S."/>
            <person name="Kracher B."/>
            <person name="Hiruma K."/>
            <person name="Weinman A."/>
            <person name="Muench P."/>
            <person name="Garrido Oter R."/>
            <person name="Ver Loren van Themaat E."/>
            <person name="Dallerey J.-F."/>
            <person name="Damm U."/>
            <person name="Henrissat B."/>
            <person name="Lespinet O."/>
            <person name="Thon M."/>
            <person name="Kemen E."/>
            <person name="McHardy A.C."/>
            <person name="Schulze-Lefert P."/>
            <person name="O'Connell R.J."/>
        </authorList>
    </citation>
    <scope>NUCLEOTIDE SEQUENCE [LARGE SCALE GENOMIC DNA]</scope>
    <source>
        <strain evidence="3 4">0861</strain>
    </source>
</reference>
<gene>
    <name evidence="3" type="ORF">CT0861_08617</name>
</gene>